<reference evidence="3" key="1">
    <citation type="journal article" date="2017" name="Proc. Natl. Acad. Sci. U.S.A.">
        <title>Simulation of Deepwater Horizon oil plume reveals substrate specialization within a complex community of hydrocarbon-degraders.</title>
        <authorList>
            <person name="Hu P."/>
            <person name="Dubinsky E.A."/>
            <person name="Probst A.J."/>
            <person name="Wang J."/>
            <person name="Sieber C.M.K."/>
            <person name="Tom L.M."/>
            <person name="Gardinali P."/>
            <person name="Banfield J.F."/>
            <person name="Atlas R.M."/>
            <person name="Andersen G.L."/>
        </authorList>
    </citation>
    <scope>NUCLEOTIDE SEQUENCE [LARGE SCALE GENOMIC DNA]</scope>
</reference>
<dbReference type="Proteomes" id="UP000196102">
    <property type="component" value="Unassembled WGS sequence"/>
</dbReference>
<feature type="chain" id="PRO_5012057623" evidence="1">
    <location>
        <begin position="18"/>
        <end position="292"/>
    </location>
</feature>
<sequence length="292" mass="31381">MKITVTFLLLISLTINAQVGINTNDPNVAAALDINAQSTINYGGLSIPVVTEAQRSTVIVTPASEGTMLFVTYSSGDRCLEIYDGIQNTWQKINCLTLAPVVLYSEDFESYSTGTGINGSGNSGDYPASVTQWTLNDVNGTLASSDYVETRSGELEINDTNGPIEFDTQSINISGYSNISFSIDLSGIGELEYNPSLHSSDDTNAVNDYMDVSYSIDGGAFTTITDFNGNGTTHHTLIPYYVSGNSGSAPFFPDDTVTQTGLSGSTLIIKVRFQNWSGNEYFYIDNIIVTGN</sequence>
<gene>
    <name evidence="2" type="ORF">A9Q93_07445</name>
</gene>
<keyword evidence="1" id="KW-0732">Signal</keyword>
<dbReference type="RefSeq" id="WP_303686781.1">
    <property type="nucleotide sequence ID" value="NZ_CAJXYO010000021.1"/>
</dbReference>
<evidence type="ECO:0000313" key="2">
    <source>
        <dbReference type="EMBL" id="OUS14596.1"/>
    </source>
</evidence>
<name>A0A1Z8AW86_9FLAO</name>
<comment type="caution">
    <text evidence="2">The sequence shown here is derived from an EMBL/GenBank/DDBJ whole genome shotgun (WGS) entry which is preliminary data.</text>
</comment>
<dbReference type="AlphaFoldDB" id="A0A1Z8AW86"/>
<proteinExistence type="predicted"/>
<dbReference type="EMBL" id="MAAX01000117">
    <property type="protein sequence ID" value="OUS14596.1"/>
    <property type="molecule type" value="Genomic_DNA"/>
</dbReference>
<accession>A0A1Z8AW86</accession>
<organism evidence="2 3">
    <name type="scientific">Nonlabens dokdonensis</name>
    <dbReference type="NCBI Taxonomy" id="328515"/>
    <lineage>
        <taxon>Bacteria</taxon>
        <taxon>Pseudomonadati</taxon>
        <taxon>Bacteroidota</taxon>
        <taxon>Flavobacteriia</taxon>
        <taxon>Flavobacteriales</taxon>
        <taxon>Flavobacteriaceae</taxon>
        <taxon>Nonlabens</taxon>
    </lineage>
</organism>
<evidence type="ECO:0000256" key="1">
    <source>
        <dbReference type="SAM" id="SignalP"/>
    </source>
</evidence>
<protein>
    <submittedName>
        <fullName evidence="2">Uncharacterized protein</fullName>
    </submittedName>
</protein>
<evidence type="ECO:0000313" key="3">
    <source>
        <dbReference type="Proteomes" id="UP000196102"/>
    </source>
</evidence>
<feature type="signal peptide" evidence="1">
    <location>
        <begin position="1"/>
        <end position="17"/>
    </location>
</feature>